<evidence type="ECO:0008006" key="4">
    <source>
        <dbReference type="Google" id="ProtNLM"/>
    </source>
</evidence>
<dbReference type="NCBIfam" id="TIGR00738">
    <property type="entry name" value="rrf2_super"/>
    <property type="match status" value="1"/>
</dbReference>
<accession>A0A9P6YEC0</accession>
<dbReference type="InterPro" id="IPR011991">
    <property type="entry name" value="ArsR-like_HTH"/>
</dbReference>
<dbReference type="PANTHER" id="PTHR33221:SF2">
    <property type="entry name" value="TRANSCRIPTIONAL REGULATOR"/>
    <property type="match status" value="1"/>
</dbReference>
<dbReference type="InterPro" id="IPR036388">
    <property type="entry name" value="WH-like_DNA-bd_sf"/>
</dbReference>
<dbReference type="PROSITE" id="PS51197">
    <property type="entry name" value="HTH_RRF2_2"/>
    <property type="match status" value="1"/>
</dbReference>
<keyword evidence="3" id="KW-1185">Reference proteome</keyword>
<dbReference type="Pfam" id="PF02082">
    <property type="entry name" value="Rrf2"/>
    <property type="match status" value="1"/>
</dbReference>
<dbReference type="CDD" id="cd00090">
    <property type="entry name" value="HTH_ARSR"/>
    <property type="match status" value="1"/>
</dbReference>
<evidence type="ECO:0000256" key="1">
    <source>
        <dbReference type="SAM" id="MobiDB-lite"/>
    </source>
</evidence>
<dbReference type="InterPro" id="IPR014290">
    <property type="entry name" value="SUF_FeS_clus_asmbl_reg"/>
</dbReference>
<name>A0A9P6YEC0_9FUNG</name>
<dbReference type="EMBL" id="JAANIU010005754">
    <property type="protein sequence ID" value="KAG1545670.1"/>
    <property type="molecule type" value="Genomic_DNA"/>
</dbReference>
<dbReference type="PANTHER" id="PTHR33221">
    <property type="entry name" value="WINGED HELIX-TURN-HELIX TRANSCRIPTIONAL REGULATOR, RRF2 FAMILY"/>
    <property type="match status" value="1"/>
</dbReference>
<gene>
    <name evidence="2" type="ORF">G6F50_013726</name>
</gene>
<dbReference type="InterPro" id="IPR036390">
    <property type="entry name" value="WH_DNA-bd_sf"/>
</dbReference>
<proteinExistence type="predicted"/>
<reference evidence="2 3" key="1">
    <citation type="journal article" date="2020" name="Microb. Genom.">
        <title>Genetic diversity of clinical and environmental Mucorales isolates obtained from an investigation of mucormycosis cases among solid organ transplant recipients.</title>
        <authorList>
            <person name="Nguyen M.H."/>
            <person name="Kaul D."/>
            <person name="Muto C."/>
            <person name="Cheng S.J."/>
            <person name="Richter R.A."/>
            <person name="Bruno V.M."/>
            <person name="Liu G."/>
            <person name="Beyhan S."/>
            <person name="Sundermann A.J."/>
            <person name="Mounaud S."/>
            <person name="Pasculle A.W."/>
            <person name="Nierman W.C."/>
            <person name="Driscoll E."/>
            <person name="Cumbie R."/>
            <person name="Clancy C.J."/>
            <person name="Dupont C.L."/>
        </authorList>
    </citation>
    <scope>NUCLEOTIDE SEQUENCE [LARGE SCALE GENOMIC DNA]</scope>
    <source>
        <strain evidence="2 3">GL24</strain>
    </source>
</reference>
<protein>
    <recommendedName>
        <fullName evidence="4">SUF system Fe-S cluster assembly regulator</fullName>
    </recommendedName>
</protein>
<dbReference type="Gene3D" id="1.10.10.10">
    <property type="entry name" value="Winged helix-like DNA-binding domain superfamily/Winged helix DNA-binding domain"/>
    <property type="match status" value="1"/>
</dbReference>
<comment type="caution">
    <text evidence="2">The sequence shown here is derived from an EMBL/GenBank/DDBJ whole genome shotgun (WGS) entry which is preliminary data.</text>
</comment>
<feature type="compositionally biased region" description="Basic residues" evidence="1">
    <location>
        <begin position="128"/>
        <end position="142"/>
    </location>
</feature>
<organism evidence="2 3">
    <name type="scientific">Rhizopus delemar</name>
    <dbReference type="NCBI Taxonomy" id="936053"/>
    <lineage>
        <taxon>Eukaryota</taxon>
        <taxon>Fungi</taxon>
        <taxon>Fungi incertae sedis</taxon>
        <taxon>Mucoromycota</taxon>
        <taxon>Mucoromycotina</taxon>
        <taxon>Mucoromycetes</taxon>
        <taxon>Mucorales</taxon>
        <taxon>Mucorineae</taxon>
        <taxon>Rhizopodaceae</taxon>
        <taxon>Rhizopus</taxon>
    </lineage>
</organism>
<dbReference type="SUPFAM" id="SSF46785">
    <property type="entry name" value="Winged helix' DNA-binding domain"/>
    <property type="match status" value="1"/>
</dbReference>
<dbReference type="Proteomes" id="UP000740926">
    <property type="component" value="Unassembled WGS sequence"/>
</dbReference>
<dbReference type="InterPro" id="IPR000944">
    <property type="entry name" value="Tscrpt_reg_Rrf2"/>
</dbReference>
<evidence type="ECO:0000313" key="3">
    <source>
        <dbReference type="Proteomes" id="UP000740926"/>
    </source>
</evidence>
<evidence type="ECO:0000313" key="2">
    <source>
        <dbReference type="EMBL" id="KAG1545670.1"/>
    </source>
</evidence>
<dbReference type="AlphaFoldDB" id="A0A9P6YEC0"/>
<sequence length="236" mass="25211">MLRVTKLTDYATGVLTVLAARPGEVLSATELAEFTGLEPPTVSKVLKPLAQAGLVEGLRGVRGGYRLTRPALEISLFEVVEAMAGPLALTECSHDHHQCGMAPKCGARSSWRLINDVVSEALRDAAPHGHRNHRKRRPRRHPQPRDPRAARPQVFGRLHHRDRVGLPAAGPGRGHHPCPVGQEGRAGVDDAVAPGRLPPLPDHADAGLGQAGDRPDRPAGAQLLLRAKGPEVRLAG</sequence>
<dbReference type="NCBIfam" id="TIGR02944">
    <property type="entry name" value="suf_reg_Xantho"/>
    <property type="match status" value="1"/>
</dbReference>
<dbReference type="GO" id="GO:0003700">
    <property type="term" value="F:DNA-binding transcription factor activity"/>
    <property type="evidence" value="ECO:0007669"/>
    <property type="project" value="TreeGrafter"/>
</dbReference>
<feature type="region of interest" description="Disordered" evidence="1">
    <location>
        <begin position="122"/>
        <end position="236"/>
    </location>
</feature>
<dbReference type="GO" id="GO:0005829">
    <property type="term" value="C:cytosol"/>
    <property type="evidence" value="ECO:0007669"/>
    <property type="project" value="TreeGrafter"/>
</dbReference>